<proteinExistence type="predicted"/>
<comment type="caution">
    <text evidence="1">The sequence shown here is derived from an EMBL/GenBank/DDBJ whole genome shotgun (WGS) entry which is preliminary data.</text>
</comment>
<keyword evidence="2" id="KW-1185">Reference proteome</keyword>
<evidence type="ECO:0000313" key="1">
    <source>
        <dbReference type="EMBL" id="CAI6087296.1"/>
    </source>
</evidence>
<dbReference type="Proteomes" id="UP001160390">
    <property type="component" value="Unassembled WGS sequence"/>
</dbReference>
<reference evidence="1" key="1">
    <citation type="submission" date="2023-01" db="EMBL/GenBank/DDBJ databases">
        <authorList>
            <person name="Piombo E."/>
        </authorList>
    </citation>
    <scope>NUCLEOTIDE SEQUENCE</scope>
</reference>
<evidence type="ECO:0000313" key="2">
    <source>
        <dbReference type="Proteomes" id="UP001160390"/>
    </source>
</evidence>
<dbReference type="AlphaFoldDB" id="A0AA35LZ57"/>
<gene>
    <name evidence="1" type="ORF">CCHLO57077_00016440</name>
</gene>
<name>A0AA35LZ57_9HYPO</name>
<evidence type="ECO:0008006" key="3">
    <source>
        <dbReference type="Google" id="ProtNLM"/>
    </source>
</evidence>
<sequence length="141" mass="15859">MNSKLTAMRLHATAATAKEFLEELPRAMWRIPSEELGRQEAEREEFALHALSFLKAQKTFGLKADSPGDSFYLSQPDLCVDNIIVDDELHIQGVINWEFSVTVPHHAILPPSWITGHDTGSIYPEVDFSSEFISVLSSMKQ</sequence>
<accession>A0AA35LZ57</accession>
<organism evidence="1 2">
    <name type="scientific">Clonostachys chloroleuca</name>
    <dbReference type="NCBI Taxonomy" id="1926264"/>
    <lineage>
        <taxon>Eukaryota</taxon>
        <taxon>Fungi</taxon>
        <taxon>Dikarya</taxon>
        <taxon>Ascomycota</taxon>
        <taxon>Pezizomycotina</taxon>
        <taxon>Sordariomycetes</taxon>
        <taxon>Hypocreomycetidae</taxon>
        <taxon>Hypocreales</taxon>
        <taxon>Bionectriaceae</taxon>
        <taxon>Clonostachys</taxon>
    </lineage>
</organism>
<dbReference type="EMBL" id="CABFNP030000794">
    <property type="protein sequence ID" value="CAI6087296.1"/>
    <property type="molecule type" value="Genomic_DNA"/>
</dbReference>
<protein>
    <recommendedName>
        <fullName evidence="3">Aminoglycoside phosphotransferase domain-containing protein</fullName>
    </recommendedName>
</protein>